<evidence type="ECO:0000313" key="1">
    <source>
        <dbReference type="EMBL" id="CAH2059785.1"/>
    </source>
</evidence>
<accession>A0ABN8IJY3</accession>
<protein>
    <submittedName>
        <fullName evidence="1">Uncharacterized protein</fullName>
    </submittedName>
</protein>
<dbReference type="EMBL" id="OW152838">
    <property type="protein sequence ID" value="CAH2059785.1"/>
    <property type="molecule type" value="Genomic_DNA"/>
</dbReference>
<proteinExistence type="predicted"/>
<sequence>MDTGVLVAMVQEPYVGSTGVMKQYPGPRDHMLNAFLEYIALIKATTQANLAKCKDILHTFHLGVEESLRVKLAEAEAAIYDNKTSNVVCGKMADNYMVAYCESAGFVPIMEKETEIRHKPVFATPPGDHIVVTARCTKVMLDDRILATAESIMETVFPN</sequence>
<organism evidence="1 2">
    <name type="scientific">Iphiclides podalirius</name>
    <name type="common">scarce swallowtail</name>
    <dbReference type="NCBI Taxonomy" id="110791"/>
    <lineage>
        <taxon>Eukaryota</taxon>
        <taxon>Metazoa</taxon>
        <taxon>Ecdysozoa</taxon>
        <taxon>Arthropoda</taxon>
        <taxon>Hexapoda</taxon>
        <taxon>Insecta</taxon>
        <taxon>Pterygota</taxon>
        <taxon>Neoptera</taxon>
        <taxon>Endopterygota</taxon>
        <taxon>Lepidoptera</taxon>
        <taxon>Glossata</taxon>
        <taxon>Ditrysia</taxon>
        <taxon>Papilionoidea</taxon>
        <taxon>Papilionidae</taxon>
        <taxon>Papilioninae</taxon>
        <taxon>Iphiclides</taxon>
    </lineage>
</organism>
<gene>
    <name evidence="1" type="ORF">IPOD504_LOCUS11022</name>
</gene>
<keyword evidence="2" id="KW-1185">Reference proteome</keyword>
<name>A0ABN8IJY3_9NEOP</name>
<dbReference type="Proteomes" id="UP000837857">
    <property type="component" value="Chromosome 26"/>
</dbReference>
<reference evidence="1" key="1">
    <citation type="submission" date="2022-03" db="EMBL/GenBank/DDBJ databases">
        <authorList>
            <person name="Martin H S."/>
        </authorList>
    </citation>
    <scope>NUCLEOTIDE SEQUENCE</scope>
</reference>
<evidence type="ECO:0000313" key="2">
    <source>
        <dbReference type="Proteomes" id="UP000837857"/>
    </source>
</evidence>
<feature type="non-terminal residue" evidence="1">
    <location>
        <position position="1"/>
    </location>
</feature>